<keyword evidence="2" id="KW-0813">Transport</keyword>
<comment type="subcellular location">
    <subcellularLocation>
        <location evidence="1">Cell membrane</location>
    </subcellularLocation>
</comment>
<feature type="domain" description="ABC transporter" evidence="7">
    <location>
        <begin position="9"/>
        <end position="247"/>
    </location>
</feature>
<dbReference type="InterPro" id="IPR027417">
    <property type="entry name" value="P-loop_NTPase"/>
</dbReference>
<dbReference type="GO" id="GO:0016887">
    <property type="term" value="F:ATP hydrolysis activity"/>
    <property type="evidence" value="ECO:0007669"/>
    <property type="project" value="InterPro"/>
</dbReference>
<evidence type="ECO:0000313" key="9">
    <source>
        <dbReference type="Proteomes" id="UP000219689"/>
    </source>
</evidence>
<dbReference type="InterPro" id="IPR015856">
    <property type="entry name" value="ABC_transpr_CbiO/EcfA_su"/>
</dbReference>
<dbReference type="PROSITE" id="PS00211">
    <property type="entry name" value="ABC_TRANSPORTER_1"/>
    <property type="match status" value="1"/>
</dbReference>
<dbReference type="PANTHER" id="PTHR43553:SF21">
    <property type="entry name" value="ABC TRANSPORTER ATP-BINDING PROTEIN MA_1418-RELATED"/>
    <property type="match status" value="1"/>
</dbReference>
<dbReference type="SUPFAM" id="SSF52540">
    <property type="entry name" value="P-loop containing nucleoside triphosphate hydrolases"/>
    <property type="match status" value="2"/>
</dbReference>
<dbReference type="GO" id="GO:0005524">
    <property type="term" value="F:ATP binding"/>
    <property type="evidence" value="ECO:0007669"/>
    <property type="project" value="UniProtKB-KW"/>
</dbReference>
<evidence type="ECO:0000313" key="8">
    <source>
        <dbReference type="EMBL" id="PCR92074.1"/>
    </source>
</evidence>
<evidence type="ECO:0000259" key="7">
    <source>
        <dbReference type="PROSITE" id="PS50893"/>
    </source>
</evidence>
<dbReference type="AlphaFoldDB" id="A0A2A5QZ40"/>
<proteinExistence type="predicted"/>
<feature type="domain" description="ABC transporter" evidence="7">
    <location>
        <begin position="305"/>
        <end position="540"/>
    </location>
</feature>
<gene>
    <name evidence="8" type="ORF">CP557_17010</name>
</gene>
<dbReference type="PANTHER" id="PTHR43553">
    <property type="entry name" value="HEAVY METAL TRANSPORTER"/>
    <property type="match status" value="1"/>
</dbReference>
<dbReference type="OrthoDB" id="35850at2157"/>
<evidence type="ECO:0000256" key="3">
    <source>
        <dbReference type="ARBA" id="ARBA00022741"/>
    </source>
</evidence>
<evidence type="ECO:0000256" key="2">
    <source>
        <dbReference type="ARBA" id="ARBA00022448"/>
    </source>
</evidence>
<evidence type="ECO:0000256" key="4">
    <source>
        <dbReference type="ARBA" id="ARBA00022840"/>
    </source>
</evidence>
<sequence length="582" mass="63181">MTETHDAGIVVDDLSFRYPGTDDAVLSGADLEIDPGEFVAVVGGNGSGKTTLCKSFNGIIPHFYEGEIDGQVTVADLDVRTSSVSELSRHVGYVFQEFDNQLVSPTVFEEVAFAPLNYGLEDYRERVYRTLETLDLEGLEDRFVWELSGGQKHLVALAAALSLDPEILVVDEPAAQLDPINARETYDRLARLNRERGKTIVTIEHQTEFIAEYCDHVVLVDDGAVSWKLPVDEALNRLDDLRAQDVHPPQVTRIADRVLDDGDPLPVTLTDGITRFAEHASETAVRTDGSATDAPPADRRSEPVVSFDGVSHTYQTLRSGTRTVLDDLSLDLYPDDRIALVGSNGAGKSTLLQLITGLETPDTGTVTVDGVDTGTVLPERLADDVVYVHQNPEEMFIDDSVRADVAHYLEDRGYPDGAERVDDVIDFLDLGALQDRDGRLLSVGQQRRASLAIGLATDPSIILLDEPTGSLDLASREEVGRTIDRAGTRVETVVVATHDLELAAAWATRIVVLDDGDVIADGAPEHVFADTDVLERANLHPPQVVRLAAELGLDPAPLTVEAFADRLRADGPSPASIVGDER</sequence>
<dbReference type="CDD" id="cd03225">
    <property type="entry name" value="ABC_cobalt_CbiO_domain1"/>
    <property type="match status" value="2"/>
</dbReference>
<keyword evidence="9" id="KW-1185">Reference proteome</keyword>
<keyword evidence="4 8" id="KW-0067">ATP-binding</keyword>
<dbReference type="Pfam" id="PF00005">
    <property type="entry name" value="ABC_tran"/>
    <property type="match status" value="2"/>
</dbReference>
<evidence type="ECO:0000256" key="6">
    <source>
        <dbReference type="SAM" id="MobiDB-lite"/>
    </source>
</evidence>
<dbReference type="InterPro" id="IPR050095">
    <property type="entry name" value="ECF_ABC_transporter_ATP-bd"/>
</dbReference>
<dbReference type="RefSeq" id="WP_097381002.1">
    <property type="nucleotide sequence ID" value="NZ_NXNI01000001.1"/>
</dbReference>
<comment type="caution">
    <text evidence="8">The sequence shown here is derived from an EMBL/GenBank/DDBJ whole genome shotgun (WGS) entry which is preliminary data.</text>
</comment>
<dbReference type="Proteomes" id="UP000219689">
    <property type="component" value="Unassembled WGS sequence"/>
</dbReference>
<organism evidence="8 9">
    <name type="scientific">Natrinema ejinorense</name>
    <dbReference type="NCBI Taxonomy" id="373386"/>
    <lineage>
        <taxon>Archaea</taxon>
        <taxon>Methanobacteriati</taxon>
        <taxon>Methanobacteriota</taxon>
        <taxon>Stenosarchaea group</taxon>
        <taxon>Halobacteria</taxon>
        <taxon>Halobacteriales</taxon>
        <taxon>Natrialbaceae</taxon>
        <taxon>Natrinema</taxon>
    </lineage>
</organism>
<keyword evidence="3" id="KW-0547">Nucleotide-binding</keyword>
<feature type="region of interest" description="Disordered" evidence="6">
    <location>
        <begin position="281"/>
        <end position="302"/>
    </location>
</feature>
<name>A0A2A5QZ40_9EURY</name>
<comment type="function">
    <text evidence="5">Probably part of an ABC transporter complex. Responsible for energy coupling to the transport system.</text>
</comment>
<protein>
    <submittedName>
        <fullName evidence="8">Cobalt ABC transporter ATP-binding protein</fullName>
    </submittedName>
</protein>
<dbReference type="GO" id="GO:0043190">
    <property type="term" value="C:ATP-binding cassette (ABC) transporter complex"/>
    <property type="evidence" value="ECO:0007669"/>
    <property type="project" value="TreeGrafter"/>
</dbReference>
<dbReference type="GO" id="GO:0042626">
    <property type="term" value="F:ATPase-coupled transmembrane transporter activity"/>
    <property type="evidence" value="ECO:0007669"/>
    <property type="project" value="TreeGrafter"/>
</dbReference>
<evidence type="ECO:0000256" key="5">
    <source>
        <dbReference type="ARBA" id="ARBA00025157"/>
    </source>
</evidence>
<dbReference type="EMBL" id="NXNI01000001">
    <property type="protein sequence ID" value="PCR92074.1"/>
    <property type="molecule type" value="Genomic_DNA"/>
</dbReference>
<dbReference type="InterPro" id="IPR003593">
    <property type="entry name" value="AAA+_ATPase"/>
</dbReference>
<evidence type="ECO:0000256" key="1">
    <source>
        <dbReference type="ARBA" id="ARBA00004236"/>
    </source>
</evidence>
<dbReference type="Gene3D" id="3.40.50.300">
    <property type="entry name" value="P-loop containing nucleotide triphosphate hydrolases"/>
    <property type="match status" value="2"/>
</dbReference>
<reference evidence="8 9" key="1">
    <citation type="submission" date="2017-09" db="EMBL/GenBank/DDBJ databases">
        <title>Genome sequences of Natrinema ejinorence JCM 13890T.</title>
        <authorList>
            <person name="Roh S.W."/>
            <person name="Kim Y.B."/>
            <person name="Kim J.Y."/>
        </authorList>
    </citation>
    <scope>NUCLEOTIDE SEQUENCE [LARGE SCALE GENOMIC DNA]</scope>
    <source>
        <strain evidence="8 9">JCM 13890</strain>
    </source>
</reference>
<accession>A0A2A5QZ40</accession>
<dbReference type="InterPro" id="IPR017871">
    <property type="entry name" value="ABC_transporter-like_CS"/>
</dbReference>
<dbReference type="InterPro" id="IPR003439">
    <property type="entry name" value="ABC_transporter-like_ATP-bd"/>
</dbReference>
<dbReference type="PROSITE" id="PS50893">
    <property type="entry name" value="ABC_TRANSPORTER_2"/>
    <property type="match status" value="2"/>
</dbReference>
<dbReference type="SMART" id="SM00382">
    <property type="entry name" value="AAA"/>
    <property type="match status" value="2"/>
</dbReference>